<dbReference type="RefSeq" id="WP_061976035.1">
    <property type="nucleotide sequence ID" value="NZ_CP126109.1"/>
</dbReference>
<dbReference type="EMBL" id="LNQN01000012">
    <property type="protein sequence ID" value="KSU75802.1"/>
    <property type="molecule type" value="Genomic_DNA"/>
</dbReference>
<comment type="caution">
    <text evidence="1">The sequence shown here is derived from an EMBL/GenBank/DDBJ whole genome shotgun (WGS) entry which is preliminary data.</text>
</comment>
<dbReference type="OrthoDB" id="2166610at2"/>
<dbReference type="InterPro" id="IPR019644">
    <property type="entry name" value="DUF2508"/>
</dbReference>
<reference evidence="1 2" key="1">
    <citation type="journal article" date="2014" name="Antonie Van Leeuwenhoek">
        <title>Fictibacillus enclensis sp. nov., isolated from marine sediment.</title>
        <authorList>
            <person name="Dastager S.G."/>
            <person name="Mawlankar R."/>
            <person name="Srinivasan K."/>
            <person name="Tang S.K."/>
            <person name="Lee J.C."/>
            <person name="Ramana V.V."/>
            <person name="Shouche Y.S."/>
        </authorList>
    </citation>
    <scope>NUCLEOTIDE SEQUENCE [LARGE SCALE GENOMIC DNA]</scope>
    <source>
        <strain evidence="1 2">NIO-1003</strain>
    </source>
</reference>
<evidence type="ECO:0000313" key="1">
    <source>
        <dbReference type="EMBL" id="KSU75802.1"/>
    </source>
</evidence>
<organism evidence="1 2">
    <name type="scientific">Fictibacillus enclensis</name>
    <dbReference type="NCBI Taxonomy" id="1017270"/>
    <lineage>
        <taxon>Bacteria</taxon>
        <taxon>Bacillati</taxon>
        <taxon>Bacillota</taxon>
        <taxon>Bacilli</taxon>
        <taxon>Bacillales</taxon>
        <taxon>Fictibacillaceae</taxon>
        <taxon>Fictibacillus</taxon>
    </lineage>
</organism>
<dbReference type="Pfam" id="PF10704">
    <property type="entry name" value="DUF2508"/>
    <property type="match status" value="1"/>
</dbReference>
<proteinExistence type="predicted"/>
<dbReference type="Proteomes" id="UP000054099">
    <property type="component" value="Unassembled WGS sequence"/>
</dbReference>
<dbReference type="AlphaFoldDB" id="A0A0V8IM42"/>
<accession>A0A0V8IM42</accession>
<protein>
    <recommendedName>
        <fullName evidence="3">DUF2508 domain-containing protein</fullName>
    </recommendedName>
</protein>
<sequence length="74" mass="8680">MFFSRKGRLRKEGDQRLLESLQQIKTVWANQKAMVERSVEPSDQVLCELKLAEAKYLFLLKEAKIRKVTTGRLK</sequence>
<evidence type="ECO:0000313" key="2">
    <source>
        <dbReference type="Proteomes" id="UP000054099"/>
    </source>
</evidence>
<evidence type="ECO:0008006" key="3">
    <source>
        <dbReference type="Google" id="ProtNLM"/>
    </source>
</evidence>
<keyword evidence="2" id="KW-1185">Reference proteome</keyword>
<gene>
    <name evidence="1" type="ORF">AS030_22715</name>
</gene>
<name>A0A0V8IM42_9BACL</name>